<feature type="non-terminal residue" evidence="1">
    <location>
        <position position="1"/>
    </location>
</feature>
<protein>
    <submittedName>
        <fullName evidence="1">Uncharacterized protein</fullName>
    </submittedName>
</protein>
<evidence type="ECO:0000313" key="2">
    <source>
        <dbReference type="Proteomes" id="UP000027135"/>
    </source>
</evidence>
<dbReference type="Proteomes" id="UP000027135">
    <property type="component" value="Unassembled WGS sequence"/>
</dbReference>
<dbReference type="InterPro" id="IPR030791">
    <property type="entry name" value="Rotatin"/>
</dbReference>
<dbReference type="GO" id="GO:0036064">
    <property type="term" value="C:ciliary basal body"/>
    <property type="evidence" value="ECO:0007669"/>
    <property type="project" value="InterPro"/>
</dbReference>
<dbReference type="EMBL" id="KK853689">
    <property type="protein sequence ID" value="KDQ97274.1"/>
    <property type="molecule type" value="Genomic_DNA"/>
</dbReference>
<dbReference type="eggNOG" id="ENOG502QPM7">
    <property type="taxonomic scope" value="Eukaryota"/>
</dbReference>
<dbReference type="GO" id="GO:0007099">
    <property type="term" value="P:centriole replication"/>
    <property type="evidence" value="ECO:0007669"/>
    <property type="project" value="TreeGrafter"/>
</dbReference>
<name>A0A067QF92_ZOONE</name>
<dbReference type="GO" id="GO:0005814">
    <property type="term" value="C:centriole"/>
    <property type="evidence" value="ECO:0007669"/>
    <property type="project" value="TreeGrafter"/>
</dbReference>
<dbReference type="PANTHER" id="PTHR31691:SF1">
    <property type="entry name" value="ROTATIN"/>
    <property type="match status" value="1"/>
</dbReference>
<dbReference type="SUPFAM" id="SSF48371">
    <property type="entry name" value="ARM repeat"/>
    <property type="match status" value="1"/>
</dbReference>
<dbReference type="InParanoid" id="A0A067QF92"/>
<accession>A0A067QF92</accession>
<dbReference type="InterPro" id="IPR016024">
    <property type="entry name" value="ARM-type_fold"/>
</dbReference>
<evidence type="ECO:0000313" key="1">
    <source>
        <dbReference type="EMBL" id="KDQ97274.1"/>
    </source>
</evidence>
<proteinExistence type="predicted"/>
<dbReference type="GO" id="GO:0005813">
    <property type="term" value="C:centrosome"/>
    <property type="evidence" value="ECO:0007669"/>
    <property type="project" value="InterPro"/>
</dbReference>
<reference evidence="1 2" key="1">
    <citation type="journal article" date="2014" name="Nat. Commun.">
        <title>Molecular traces of alternative social organization in a termite genome.</title>
        <authorList>
            <person name="Terrapon N."/>
            <person name="Li C."/>
            <person name="Robertson H.M."/>
            <person name="Ji L."/>
            <person name="Meng X."/>
            <person name="Booth W."/>
            <person name="Chen Z."/>
            <person name="Childers C.P."/>
            <person name="Glastad K.M."/>
            <person name="Gokhale K."/>
            <person name="Gowin J."/>
            <person name="Gronenberg W."/>
            <person name="Hermansen R.A."/>
            <person name="Hu H."/>
            <person name="Hunt B.G."/>
            <person name="Huylmans A.K."/>
            <person name="Khalil S.M."/>
            <person name="Mitchell R.D."/>
            <person name="Munoz-Torres M.C."/>
            <person name="Mustard J.A."/>
            <person name="Pan H."/>
            <person name="Reese J.T."/>
            <person name="Scharf M.E."/>
            <person name="Sun F."/>
            <person name="Vogel H."/>
            <person name="Xiao J."/>
            <person name="Yang W."/>
            <person name="Yang Z."/>
            <person name="Yang Z."/>
            <person name="Zhou J."/>
            <person name="Zhu J."/>
            <person name="Brent C.S."/>
            <person name="Elsik C.G."/>
            <person name="Goodisman M.A."/>
            <person name="Liberles D.A."/>
            <person name="Roe R.M."/>
            <person name="Vargo E.L."/>
            <person name="Vilcinskas A."/>
            <person name="Wang J."/>
            <person name="Bornberg-Bauer E."/>
            <person name="Korb J."/>
            <person name="Zhang G."/>
            <person name="Liebig J."/>
        </authorList>
    </citation>
    <scope>NUCLEOTIDE SEQUENCE [LARGE SCALE GENOMIC DNA]</scope>
    <source>
        <tissue evidence="1">Whole organism</tissue>
    </source>
</reference>
<keyword evidence="2" id="KW-1185">Reference proteome</keyword>
<dbReference type="PANTHER" id="PTHR31691">
    <property type="entry name" value="ROTATIN"/>
    <property type="match status" value="1"/>
</dbReference>
<dbReference type="GO" id="GO:0032053">
    <property type="term" value="P:ciliary basal body organization"/>
    <property type="evidence" value="ECO:0007669"/>
    <property type="project" value="TreeGrafter"/>
</dbReference>
<dbReference type="AlphaFoldDB" id="A0A067QF92"/>
<dbReference type="GO" id="GO:0010457">
    <property type="term" value="P:centriole-centriole cohesion"/>
    <property type="evidence" value="ECO:0007669"/>
    <property type="project" value="TreeGrafter"/>
</dbReference>
<gene>
    <name evidence="1" type="ORF">L798_05597</name>
</gene>
<dbReference type="STRING" id="136037.A0A067QF92"/>
<organism evidence="1 2">
    <name type="scientific">Zootermopsis nevadensis</name>
    <name type="common">Dampwood termite</name>
    <dbReference type="NCBI Taxonomy" id="136037"/>
    <lineage>
        <taxon>Eukaryota</taxon>
        <taxon>Metazoa</taxon>
        <taxon>Ecdysozoa</taxon>
        <taxon>Arthropoda</taxon>
        <taxon>Hexapoda</taxon>
        <taxon>Insecta</taxon>
        <taxon>Pterygota</taxon>
        <taxon>Neoptera</taxon>
        <taxon>Polyneoptera</taxon>
        <taxon>Dictyoptera</taxon>
        <taxon>Blattodea</taxon>
        <taxon>Blattoidea</taxon>
        <taxon>Termitoidae</taxon>
        <taxon>Termopsidae</taxon>
        <taxon>Zootermopsis</taxon>
    </lineage>
</organism>
<sequence>LLLPWQPLVVTDRHVLLSIEESLASTTDLPFILHTCQFFTDVMLQDFPAEVFLQRPAIIKLCGSECATTVILELPTLSRHDCHCMFQAPSEAGYSSETTEDSVLLQLQQLTLPQYCLLCLLYTVPHLGPSSGSRRQTNMNCCVLLAAELAKLLAMCIKPSVWFFSDSVAQDVKEHLTQVLMLVGEVLEKHRSVGVYEEANRLTYLQILALTRKLLVAIVPVSVGDSVLHQKFKSVLCGSLIDLSVIAFFPMLHTDILQYVKAFHTLSDADCFARYETAMMICASMKAAVKFLKNHNKLERDMSFDESSWKVVTGVILKLLAHSEPNVRLEMYSCCHKYVVVILGVQQVSQMSVDGLRQLDFLCDTAVLIEIITHGAASLDKKIQQYSEEILIHLLKGKFLLPEPAWRSFLERLIPALPLLQCYADKTTSLGRTVVKIFEPETSQSIYLPMAEVLKGNLRLLFCSDPLTREEAVSRLTWIMNREERAFEKLPDFSSLRGLLLNSVCLTDRPVDLDHRRMQQHFYQVSSLCQVVELLKSKGVEPAVRRSALTQISVMLEDHTLHDQFLEQDGLDLILDILHKALVS</sequence>